<accession>A0A914RB64</accession>
<dbReference type="GO" id="GO:0005829">
    <property type="term" value="C:cytosol"/>
    <property type="evidence" value="ECO:0007669"/>
    <property type="project" value="TreeGrafter"/>
</dbReference>
<keyword evidence="2" id="KW-1185">Reference proteome</keyword>
<evidence type="ECO:0000313" key="3">
    <source>
        <dbReference type="WBParaSite" id="PEQ_0000351101-mRNA-1"/>
    </source>
</evidence>
<dbReference type="GO" id="GO:0033588">
    <property type="term" value="C:elongator holoenzyme complex"/>
    <property type="evidence" value="ECO:0007669"/>
    <property type="project" value="InterPro"/>
</dbReference>
<proteinExistence type="predicted"/>
<dbReference type="PANTHER" id="PTHR12747">
    <property type="entry name" value="ELONGATOR COMPLEX PROTEIN 1"/>
    <property type="match status" value="1"/>
</dbReference>
<name>A0A914RB64_PAREQ</name>
<feature type="coiled-coil region" evidence="1">
    <location>
        <begin position="159"/>
        <end position="186"/>
    </location>
</feature>
<dbReference type="GO" id="GO:0000049">
    <property type="term" value="F:tRNA binding"/>
    <property type="evidence" value="ECO:0007669"/>
    <property type="project" value="TreeGrafter"/>
</dbReference>
<dbReference type="WBParaSite" id="PEQ_0000351101-mRNA-1">
    <property type="protein sequence ID" value="PEQ_0000351101-mRNA-1"/>
    <property type="gene ID" value="PEQ_0000351101"/>
</dbReference>
<evidence type="ECO:0000313" key="2">
    <source>
        <dbReference type="Proteomes" id="UP000887564"/>
    </source>
</evidence>
<reference evidence="3" key="1">
    <citation type="submission" date="2022-11" db="UniProtKB">
        <authorList>
            <consortium name="WormBaseParasite"/>
        </authorList>
    </citation>
    <scope>IDENTIFICATION</scope>
</reference>
<evidence type="ECO:0000256" key="1">
    <source>
        <dbReference type="SAM" id="Coils"/>
    </source>
</evidence>
<dbReference type="Proteomes" id="UP000887564">
    <property type="component" value="Unplaced"/>
</dbReference>
<sequence length="204" mass="24014">MCQEAMLGSIELTAKARICREFATSLYKRRIFDEAVLLFRRGGDNKMAMECAESGFLWREVMDLERELKLTSEERRSKYSKIARHFEIVGNNAEMADVIFVLWNPTTEVENDYEQERTRLYCLASEWERAVRCARHHSDGIRCVSEFAMKRFHDIDQHINLWIKQFNEYSDRLEEVRREKKAAILASTSRDDGVNDARSEVALF</sequence>
<organism evidence="2 3">
    <name type="scientific">Parascaris equorum</name>
    <name type="common">Equine roundworm</name>
    <dbReference type="NCBI Taxonomy" id="6256"/>
    <lineage>
        <taxon>Eukaryota</taxon>
        <taxon>Metazoa</taxon>
        <taxon>Ecdysozoa</taxon>
        <taxon>Nematoda</taxon>
        <taxon>Chromadorea</taxon>
        <taxon>Rhabditida</taxon>
        <taxon>Spirurina</taxon>
        <taxon>Ascaridomorpha</taxon>
        <taxon>Ascaridoidea</taxon>
        <taxon>Ascarididae</taxon>
        <taxon>Parascaris</taxon>
    </lineage>
</organism>
<dbReference type="InterPro" id="IPR006849">
    <property type="entry name" value="Elp1"/>
</dbReference>
<dbReference type="AlphaFoldDB" id="A0A914RB64"/>
<protein>
    <submittedName>
        <fullName evidence="3">Uncharacterized protein</fullName>
    </submittedName>
</protein>
<keyword evidence="1" id="KW-0175">Coiled coil</keyword>
<dbReference type="GO" id="GO:0002926">
    <property type="term" value="P:tRNA wobble base 5-methoxycarbonylmethyl-2-thiouridinylation"/>
    <property type="evidence" value="ECO:0007669"/>
    <property type="project" value="TreeGrafter"/>
</dbReference>
<dbReference type="PANTHER" id="PTHR12747:SF0">
    <property type="entry name" value="ELONGATOR COMPLEX PROTEIN 1"/>
    <property type="match status" value="1"/>
</dbReference>